<dbReference type="GO" id="GO:0016020">
    <property type="term" value="C:membrane"/>
    <property type="evidence" value="ECO:0007669"/>
    <property type="project" value="UniProtKB-SubCell"/>
</dbReference>
<evidence type="ECO:0000256" key="4">
    <source>
        <dbReference type="ARBA" id="ARBA00023136"/>
    </source>
</evidence>
<evidence type="ECO:0000256" key="2">
    <source>
        <dbReference type="ARBA" id="ARBA00022692"/>
    </source>
</evidence>
<protein>
    <recommendedName>
        <fullName evidence="6">MARVEL domain-containing protein</fullName>
    </recommendedName>
</protein>
<comment type="subcellular location">
    <subcellularLocation>
        <location evidence="1">Membrane</location>
        <topology evidence="1">Multi-pass membrane protein</topology>
    </subcellularLocation>
</comment>
<keyword evidence="3 5" id="KW-1133">Transmembrane helix</keyword>
<dbReference type="Pfam" id="PF01284">
    <property type="entry name" value="MARVEL"/>
    <property type="match status" value="1"/>
</dbReference>
<keyword evidence="4 5" id="KW-0472">Membrane</keyword>
<feature type="domain" description="MARVEL" evidence="6">
    <location>
        <begin position="10"/>
        <end position="146"/>
    </location>
</feature>
<organism evidence="7">
    <name type="scientific">Dichomitus squalens</name>
    <dbReference type="NCBI Taxonomy" id="114155"/>
    <lineage>
        <taxon>Eukaryota</taxon>
        <taxon>Fungi</taxon>
        <taxon>Dikarya</taxon>
        <taxon>Basidiomycota</taxon>
        <taxon>Agaricomycotina</taxon>
        <taxon>Agaricomycetes</taxon>
        <taxon>Polyporales</taxon>
        <taxon>Polyporaceae</taxon>
        <taxon>Dichomitus</taxon>
    </lineage>
</organism>
<evidence type="ECO:0000256" key="5">
    <source>
        <dbReference type="SAM" id="Phobius"/>
    </source>
</evidence>
<dbReference type="EMBL" id="ML143443">
    <property type="protein sequence ID" value="TBU26644.1"/>
    <property type="molecule type" value="Genomic_DNA"/>
</dbReference>
<feature type="transmembrane region" description="Helical" evidence="5">
    <location>
        <begin position="53"/>
        <end position="74"/>
    </location>
</feature>
<name>A0A4Q9MGR6_9APHY</name>
<reference evidence="7" key="1">
    <citation type="submission" date="2019-01" db="EMBL/GenBank/DDBJ databases">
        <title>Draft genome sequences of three monokaryotic isolates of the white-rot basidiomycete fungus Dichomitus squalens.</title>
        <authorList>
            <consortium name="DOE Joint Genome Institute"/>
            <person name="Lopez S.C."/>
            <person name="Andreopoulos B."/>
            <person name="Pangilinan J."/>
            <person name="Lipzen A."/>
            <person name="Riley R."/>
            <person name="Ahrendt S."/>
            <person name="Ng V."/>
            <person name="Barry K."/>
            <person name="Daum C."/>
            <person name="Grigoriev I.V."/>
            <person name="Hilden K.S."/>
            <person name="Makela M.R."/>
            <person name="de Vries R.P."/>
        </authorList>
    </citation>
    <scope>NUCLEOTIDE SEQUENCE [LARGE SCALE GENOMIC DNA]</scope>
    <source>
        <strain evidence="7">OM18370.1</strain>
    </source>
</reference>
<accession>A0A4Q9MGR6</accession>
<proteinExistence type="predicted"/>
<evidence type="ECO:0000259" key="6">
    <source>
        <dbReference type="Pfam" id="PF01284"/>
    </source>
</evidence>
<dbReference type="Proteomes" id="UP000292957">
    <property type="component" value="Unassembled WGS sequence"/>
</dbReference>
<evidence type="ECO:0000256" key="3">
    <source>
        <dbReference type="ARBA" id="ARBA00022989"/>
    </source>
</evidence>
<keyword evidence="2 5" id="KW-0812">Transmembrane</keyword>
<sequence>MPDWDTHVRRGHPILFGTFIFFSIIELAISGWLTSRYNSRHDFLSTSVRHDVAFLVFASVWTLLFSIIYLALFLRAPGFGIATSVLSHLIFLFVTWVFWLSGAAALTAALGGRLNCSHHHFVYCGQLNALEAFAWIIWVISTFALVVVFLRAITASRRGDGAKGPLVG</sequence>
<dbReference type="AlphaFoldDB" id="A0A4Q9MGR6"/>
<feature type="transmembrane region" description="Helical" evidence="5">
    <location>
        <begin position="86"/>
        <end position="112"/>
    </location>
</feature>
<dbReference type="InterPro" id="IPR008253">
    <property type="entry name" value="Marvel"/>
</dbReference>
<dbReference type="OrthoDB" id="2117453at2759"/>
<evidence type="ECO:0000256" key="1">
    <source>
        <dbReference type="ARBA" id="ARBA00004141"/>
    </source>
</evidence>
<evidence type="ECO:0000313" key="7">
    <source>
        <dbReference type="EMBL" id="TBU26644.1"/>
    </source>
</evidence>
<gene>
    <name evidence="7" type="ORF">BD311DRAFT_762165</name>
</gene>
<feature type="transmembrane region" description="Helical" evidence="5">
    <location>
        <begin position="132"/>
        <end position="153"/>
    </location>
</feature>
<feature type="transmembrane region" description="Helical" evidence="5">
    <location>
        <begin position="12"/>
        <end position="33"/>
    </location>
</feature>